<name>A0ABP8UHZ3_9ACTN</name>
<gene>
    <name evidence="1" type="ORF">GCM10023196_058400</name>
</gene>
<evidence type="ECO:0008006" key="3">
    <source>
        <dbReference type="Google" id="ProtNLM"/>
    </source>
</evidence>
<protein>
    <recommendedName>
        <fullName evidence="3">Metallo-beta-lactamase domain-containing protein</fullName>
    </recommendedName>
</protein>
<evidence type="ECO:0000313" key="2">
    <source>
        <dbReference type="Proteomes" id="UP001501442"/>
    </source>
</evidence>
<accession>A0ABP8UHZ3</accession>
<dbReference type="InterPro" id="IPR036866">
    <property type="entry name" value="RibonucZ/Hydroxyglut_hydro"/>
</dbReference>
<keyword evidence="2" id="KW-1185">Reference proteome</keyword>
<dbReference type="Proteomes" id="UP001501442">
    <property type="component" value="Unassembled WGS sequence"/>
</dbReference>
<proteinExistence type="predicted"/>
<dbReference type="SUPFAM" id="SSF56281">
    <property type="entry name" value="Metallo-hydrolase/oxidoreductase"/>
    <property type="match status" value="1"/>
</dbReference>
<dbReference type="EMBL" id="BAABHK010000008">
    <property type="protein sequence ID" value="GAA4630953.1"/>
    <property type="molecule type" value="Genomic_DNA"/>
</dbReference>
<comment type="caution">
    <text evidence="1">The sequence shown here is derived from an EMBL/GenBank/DDBJ whole genome shotgun (WGS) entry which is preliminary data.</text>
</comment>
<evidence type="ECO:0000313" key="1">
    <source>
        <dbReference type="EMBL" id="GAA4630953.1"/>
    </source>
</evidence>
<reference evidence="2" key="1">
    <citation type="journal article" date="2019" name="Int. J. Syst. Evol. Microbiol.">
        <title>The Global Catalogue of Microorganisms (GCM) 10K type strain sequencing project: providing services to taxonomists for standard genome sequencing and annotation.</title>
        <authorList>
            <consortium name="The Broad Institute Genomics Platform"/>
            <consortium name="The Broad Institute Genome Sequencing Center for Infectious Disease"/>
            <person name="Wu L."/>
            <person name="Ma J."/>
        </authorList>
    </citation>
    <scope>NUCLEOTIDE SEQUENCE [LARGE SCALE GENOMIC DNA]</scope>
    <source>
        <strain evidence="2">JCM 17939</strain>
    </source>
</reference>
<sequence>MRSLHECRHPGGVDATRVEELLRRLQDALTRSANVAARPFVWDKVYPGIPASPVTAVTVPDNRFTLEGKDLVIVEAGYTDTDASSVLHVPDLGLVVAGDVIYNSAHPYLSETSLAGLDHWRQAIDRVESLGARSIVAGHQNSDLDDDAARTIAETREYLDVAEELFRTQKTAVDYFNAMVERYPDQLGRTVLWATAQAVYGIRENPGEDPVQFIAGGWL</sequence>
<dbReference type="Gene3D" id="3.60.15.10">
    <property type="entry name" value="Ribonuclease Z/Hydroxyacylglutathione hydrolase-like"/>
    <property type="match status" value="1"/>
</dbReference>
<organism evidence="1 2">
    <name type="scientific">Actinoallomurus vinaceus</name>
    <dbReference type="NCBI Taxonomy" id="1080074"/>
    <lineage>
        <taxon>Bacteria</taxon>
        <taxon>Bacillati</taxon>
        <taxon>Actinomycetota</taxon>
        <taxon>Actinomycetes</taxon>
        <taxon>Streptosporangiales</taxon>
        <taxon>Thermomonosporaceae</taxon>
        <taxon>Actinoallomurus</taxon>
    </lineage>
</organism>